<dbReference type="CDD" id="cd00761">
    <property type="entry name" value="Glyco_tranf_GTA_type"/>
    <property type="match status" value="1"/>
</dbReference>
<evidence type="ECO:0000259" key="2">
    <source>
        <dbReference type="Pfam" id="PF00535"/>
    </source>
</evidence>
<keyword evidence="1" id="KW-0808">Transferase</keyword>
<feature type="domain" description="Galactosyltransferase C-terminal" evidence="3">
    <location>
        <begin position="178"/>
        <end position="230"/>
    </location>
</feature>
<dbReference type="InterPro" id="IPR001173">
    <property type="entry name" value="Glyco_trans_2-like"/>
</dbReference>
<dbReference type="Gene3D" id="3.90.550.10">
    <property type="entry name" value="Spore Coat Polysaccharide Biosynthesis Protein SpsA, Chain A"/>
    <property type="match status" value="1"/>
</dbReference>
<organism evidence="4 5">
    <name type="scientific">Christiangramia sediminicola</name>
    <dbReference type="NCBI Taxonomy" id="3073267"/>
    <lineage>
        <taxon>Bacteria</taxon>
        <taxon>Pseudomonadati</taxon>
        <taxon>Bacteroidota</taxon>
        <taxon>Flavobacteriia</taxon>
        <taxon>Flavobacteriales</taxon>
        <taxon>Flavobacteriaceae</taxon>
        <taxon>Christiangramia</taxon>
    </lineage>
</organism>
<dbReference type="InterPro" id="IPR050834">
    <property type="entry name" value="Glycosyltransf_2"/>
</dbReference>
<protein>
    <submittedName>
        <fullName evidence="4">Glycosyltransferase family 2 protein</fullName>
    </submittedName>
</protein>
<keyword evidence="5" id="KW-1185">Reference proteome</keyword>
<dbReference type="Pfam" id="PF00535">
    <property type="entry name" value="Glycos_transf_2"/>
    <property type="match status" value="1"/>
</dbReference>
<reference evidence="5" key="1">
    <citation type="submission" date="2023-07" db="EMBL/GenBank/DDBJ databases">
        <title>Christiangramia sp. SM2212., a novel bacterium of the family Flavobacteriaceae isolated from the sea sediment.</title>
        <authorList>
            <person name="Wang J."/>
            <person name="Zhang X."/>
        </authorList>
    </citation>
    <scope>NUCLEOTIDE SEQUENCE [LARGE SCALE GENOMIC DNA]</scope>
    <source>
        <strain evidence="5">SM2212</strain>
    </source>
</reference>
<proteinExistence type="predicted"/>
<feature type="domain" description="Glycosyltransferase 2-like" evidence="2">
    <location>
        <begin position="4"/>
        <end position="161"/>
    </location>
</feature>
<evidence type="ECO:0000259" key="3">
    <source>
        <dbReference type="Pfam" id="PF02709"/>
    </source>
</evidence>
<accession>A0ABU1EMV4</accession>
<gene>
    <name evidence="4" type="ORF">RE431_03640</name>
</gene>
<dbReference type="InterPro" id="IPR029044">
    <property type="entry name" value="Nucleotide-diphossugar_trans"/>
</dbReference>
<dbReference type="Pfam" id="PF02709">
    <property type="entry name" value="Glyco_transf_7C"/>
    <property type="match status" value="1"/>
</dbReference>
<sequence length="326" mass="38273">MNFSVIICTFQRPAAMDRLMRSITGQSLYPDEILVVDGSKDDDTKILFQSESFLNLKYFHVEPKDRGLTKQRNFGISKAKKDIICFLDDDVVLELEYFKNLIESYEEFRNTIGVGGYITNQVNWKETKRKPTFREFKFDGWIRDMGSRYSFRKIFGLLSDRPPGFMPSFSNGYPISFLPPSGRTYPVEFFMGGVASYKREVFEKLKFSEYFEGYGLYEDMDFCLRVSELGQLYVNTNAKLQHLHDENARPNKYHYGKMVIRNGWYVWRVKFPKPSMQARFKWHSVAFLLLLVRVSNVLNTSQSEEAFFESLGRITGWISLFFKTPE</sequence>
<comment type="caution">
    <text evidence="4">The sequence shown here is derived from an EMBL/GenBank/DDBJ whole genome shotgun (WGS) entry which is preliminary data.</text>
</comment>
<dbReference type="PANTHER" id="PTHR43685:SF2">
    <property type="entry name" value="GLYCOSYLTRANSFERASE 2-LIKE DOMAIN-CONTAINING PROTEIN"/>
    <property type="match status" value="1"/>
</dbReference>
<evidence type="ECO:0000256" key="1">
    <source>
        <dbReference type="ARBA" id="ARBA00022679"/>
    </source>
</evidence>
<evidence type="ECO:0000313" key="5">
    <source>
        <dbReference type="Proteomes" id="UP001257234"/>
    </source>
</evidence>
<dbReference type="RefSeq" id="WP_309560591.1">
    <property type="nucleotide sequence ID" value="NZ_JAVJIU010000001.1"/>
</dbReference>
<dbReference type="Proteomes" id="UP001257234">
    <property type="component" value="Unassembled WGS sequence"/>
</dbReference>
<dbReference type="SUPFAM" id="SSF53448">
    <property type="entry name" value="Nucleotide-diphospho-sugar transferases"/>
    <property type="match status" value="1"/>
</dbReference>
<evidence type="ECO:0000313" key="4">
    <source>
        <dbReference type="EMBL" id="MDR5589717.1"/>
    </source>
</evidence>
<dbReference type="InterPro" id="IPR027791">
    <property type="entry name" value="Galactosyl_T_C"/>
</dbReference>
<dbReference type="EMBL" id="JAVJIU010000001">
    <property type="protein sequence ID" value="MDR5589717.1"/>
    <property type="molecule type" value="Genomic_DNA"/>
</dbReference>
<dbReference type="PANTHER" id="PTHR43685">
    <property type="entry name" value="GLYCOSYLTRANSFERASE"/>
    <property type="match status" value="1"/>
</dbReference>
<name>A0ABU1EMV4_9FLAO</name>